<name>A0A382DG14_9ZZZZ</name>
<dbReference type="EMBL" id="UINC01038888">
    <property type="protein sequence ID" value="SVB36557.1"/>
    <property type="molecule type" value="Genomic_DNA"/>
</dbReference>
<organism evidence="1">
    <name type="scientific">marine metagenome</name>
    <dbReference type="NCBI Taxonomy" id="408172"/>
    <lineage>
        <taxon>unclassified sequences</taxon>
        <taxon>metagenomes</taxon>
        <taxon>ecological metagenomes</taxon>
    </lineage>
</organism>
<proteinExistence type="predicted"/>
<sequence length="99" mass="11180">MQQKVEFVSPRGNNASLRRYIEAIVGDEFFSIEFIKSDGSKRVLNGRLGVTKHLKGGANCNDIFKHLTVFDVQKQGYRNVDLASVEAVNAHGFRYRFTA</sequence>
<accession>A0A382DG14</accession>
<evidence type="ECO:0000313" key="1">
    <source>
        <dbReference type="EMBL" id="SVB36557.1"/>
    </source>
</evidence>
<protein>
    <submittedName>
        <fullName evidence="1">Uncharacterized protein</fullName>
    </submittedName>
</protein>
<reference evidence="1" key="1">
    <citation type="submission" date="2018-05" db="EMBL/GenBank/DDBJ databases">
        <authorList>
            <person name="Lanie J.A."/>
            <person name="Ng W.-L."/>
            <person name="Kazmierczak K.M."/>
            <person name="Andrzejewski T.M."/>
            <person name="Davidsen T.M."/>
            <person name="Wayne K.J."/>
            <person name="Tettelin H."/>
            <person name="Glass J.I."/>
            <person name="Rusch D."/>
            <person name="Podicherti R."/>
            <person name="Tsui H.-C.T."/>
            <person name="Winkler M.E."/>
        </authorList>
    </citation>
    <scope>NUCLEOTIDE SEQUENCE</scope>
</reference>
<dbReference type="AlphaFoldDB" id="A0A382DG14"/>
<gene>
    <name evidence="1" type="ORF">METZ01_LOCUS189411</name>
</gene>